<reference evidence="2" key="1">
    <citation type="submission" date="2015-04" db="UniProtKB">
        <authorList>
            <consortium name="EnsemblPlants"/>
        </authorList>
    </citation>
    <scope>IDENTIFICATION</scope>
</reference>
<dbReference type="Proteomes" id="UP000026962">
    <property type="component" value="Chromosome 10"/>
</dbReference>
<reference evidence="2" key="2">
    <citation type="submission" date="2018-05" db="EMBL/GenBank/DDBJ databases">
        <title>OpunRS2 (Oryza punctata Reference Sequence Version 2).</title>
        <authorList>
            <person name="Zhang J."/>
            <person name="Kudrna D."/>
            <person name="Lee S."/>
            <person name="Talag J."/>
            <person name="Welchert J."/>
            <person name="Wing R.A."/>
        </authorList>
    </citation>
    <scope>NUCLEOTIDE SEQUENCE [LARGE SCALE GENOMIC DNA]</scope>
</reference>
<evidence type="ECO:0000313" key="3">
    <source>
        <dbReference type="Proteomes" id="UP000026962"/>
    </source>
</evidence>
<evidence type="ECO:0000313" key="2">
    <source>
        <dbReference type="EnsemblPlants" id="OPUNC10G01710.1"/>
    </source>
</evidence>
<proteinExistence type="predicted"/>
<name>A0A0E0M5E8_ORYPU</name>
<evidence type="ECO:0000256" key="1">
    <source>
        <dbReference type="SAM" id="MobiDB-lite"/>
    </source>
</evidence>
<dbReference type="AlphaFoldDB" id="A0A0E0M5E8"/>
<feature type="region of interest" description="Disordered" evidence="1">
    <location>
        <begin position="169"/>
        <end position="264"/>
    </location>
</feature>
<accession>A0A0E0M5E8</accession>
<protein>
    <submittedName>
        <fullName evidence="2">Uncharacterized protein</fullName>
    </submittedName>
</protein>
<dbReference type="Gramene" id="OPUNC10G01710.1">
    <property type="protein sequence ID" value="OPUNC10G01710.1"/>
    <property type="gene ID" value="OPUNC10G01710"/>
</dbReference>
<organism evidence="2">
    <name type="scientific">Oryza punctata</name>
    <name type="common">Red rice</name>
    <dbReference type="NCBI Taxonomy" id="4537"/>
    <lineage>
        <taxon>Eukaryota</taxon>
        <taxon>Viridiplantae</taxon>
        <taxon>Streptophyta</taxon>
        <taxon>Embryophyta</taxon>
        <taxon>Tracheophyta</taxon>
        <taxon>Spermatophyta</taxon>
        <taxon>Magnoliopsida</taxon>
        <taxon>Liliopsida</taxon>
        <taxon>Poales</taxon>
        <taxon>Poaceae</taxon>
        <taxon>BOP clade</taxon>
        <taxon>Oryzoideae</taxon>
        <taxon>Oryzeae</taxon>
        <taxon>Oryzinae</taxon>
        <taxon>Oryza</taxon>
    </lineage>
</organism>
<dbReference type="EnsemblPlants" id="OPUNC10G01710.1">
    <property type="protein sequence ID" value="OPUNC10G01710.1"/>
    <property type="gene ID" value="OPUNC10G01710"/>
</dbReference>
<dbReference type="HOGENOM" id="CLU_1055176_0_0_1"/>
<keyword evidence="3" id="KW-1185">Reference proteome</keyword>
<sequence>MGWFIDVDSAQKHLNGLLHGGLDNLEQKLSSRKMSHGVMLPNISPRNSSCRYAIAFAIVIHVEKQSDPEQLERGPEDRSRHLQVQEDETTLPFVQYNTKYMYLSIVQELDKRATYPSIEWGRLATACTRRGPPAALPHAEPGKGGAVRWWSSPVPRLAKEAVAVGAVPHAEAGGGDRPSHGSGDSALPSRRSDGPSPVIERPRLCLPSPATTTMIGGDSGWSKRRAAATGACGRRVVWTTRKKETHDSDLVSSPASGLELASAP</sequence>